<evidence type="ECO:0000313" key="1">
    <source>
        <dbReference type="EMBL" id="KGF43837.1"/>
    </source>
</evidence>
<dbReference type="EMBL" id="JRNR01000245">
    <property type="protein sequence ID" value="KGF43837.1"/>
    <property type="molecule type" value="Genomic_DNA"/>
</dbReference>
<dbReference type="Proteomes" id="UP000029538">
    <property type="component" value="Unassembled WGS sequence"/>
</dbReference>
<dbReference type="InterPro" id="IPR041895">
    <property type="entry name" value="ArdA_dom1"/>
</dbReference>
<sequence length="176" mass="21376">MERYDLSEARIYVGTYAKYNEGSLRGKWIDLSECYDQDEFMEVCHELHQDEEEPELMFQDWENIPEELIDEGHLDSNFFELRDELENLDGMNVSAFWIWVENTGKDLTESVYYLMRQFNSAFVGRYVNKEEFAREIVSMEHELSEFAERYFDYDKYADELFDEGYWFESGYVFRDE</sequence>
<dbReference type="GeneID" id="95426479"/>
<dbReference type="Gene3D" id="3.10.20.480">
    <property type="entry name" value="Antirestriction protein ArdA, domain 1"/>
    <property type="match status" value="1"/>
</dbReference>
<evidence type="ECO:0000313" key="2">
    <source>
        <dbReference type="Proteomes" id="UP000029538"/>
    </source>
</evidence>
<gene>
    <name evidence="1" type="ORF">HMPREF0654_13075</name>
</gene>
<dbReference type="Pfam" id="PF07275">
    <property type="entry name" value="ArdA"/>
    <property type="match status" value="1"/>
</dbReference>
<dbReference type="AlphaFoldDB" id="A0A096BMD4"/>
<organism evidence="1 2">
    <name type="scientific">Prevotella disiens DNF00882</name>
    <dbReference type="NCBI Taxonomy" id="1401075"/>
    <lineage>
        <taxon>Bacteria</taxon>
        <taxon>Pseudomonadati</taxon>
        <taxon>Bacteroidota</taxon>
        <taxon>Bacteroidia</taxon>
        <taxon>Bacteroidales</taxon>
        <taxon>Prevotellaceae</taxon>
        <taxon>Prevotella</taxon>
    </lineage>
</organism>
<dbReference type="RefSeq" id="WP_004380965.1">
    <property type="nucleotide sequence ID" value="NZ_JRNR01000245.1"/>
</dbReference>
<protein>
    <submittedName>
        <fullName evidence="1">Antirestriction protein</fullName>
    </submittedName>
</protein>
<reference evidence="1 2" key="1">
    <citation type="submission" date="2014-07" db="EMBL/GenBank/DDBJ databases">
        <authorList>
            <person name="McCorrison J."/>
            <person name="Sanka R."/>
            <person name="Torralba M."/>
            <person name="Gillis M."/>
            <person name="Haft D.H."/>
            <person name="Methe B."/>
            <person name="Sutton G."/>
            <person name="Nelson K.E."/>
        </authorList>
    </citation>
    <scope>NUCLEOTIDE SEQUENCE [LARGE SCALE GENOMIC DNA]</scope>
    <source>
        <strain evidence="1 2">DNF00882</strain>
    </source>
</reference>
<name>A0A096BMD4_9BACT</name>
<proteinExistence type="predicted"/>
<comment type="caution">
    <text evidence="1">The sequence shown here is derived from an EMBL/GenBank/DDBJ whole genome shotgun (WGS) entry which is preliminary data.</text>
</comment>
<dbReference type="InterPro" id="IPR009899">
    <property type="entry name" value="ArdA"/>
</dbReference>
<accession>A0A096BMD4</accession>